<evidence type="ECO:0000313" key="3">
    <source>
        <dbReference type="EMBL" id="PJZ73775.1"/>
    </source>
</evidence>
<comment type="caution">
    <text evidence="3">The sequence shown here is derived from an EMBL/GenBank/DDBJ whole genome shotgun (WGS) entry which is preliminary data.</text>
</comment>
<evidence type="ECO:0000313" key="2">
    <source>
        <dbReference type="EMBL" id="PJZ70879.1"/>
    </source>
</evidence>
<keyword evidence="4" id="KW-1185">Reference proteome</keyword>
<dbReference type="EMBL" id="NPDZ01000003">
    <property type="protein sequence ID" value="PJZ73775.1"/>
    <property type="molecule type" value="Genomic_DNA"/>
</dbReference>
<evidence type="ECO:0000256" key="1">
    <source>
        <dbReference type="SAM" id="MobiDB-lite"/>
    </source>
</evidence>
<dbReference type="Proteomes" id="UP000231962">
    <property type="component" value="Unassembled WGS sequence"/>
</dbReference>
<accession>A0A2M9ZP48</accession>
<dbReference type="SUPFAM" id="SSF48371">
    <property type="entry name" value="ARM repeat"/>
    <property type="match status" value="1"/>
</dbReference>
<proteinExistence type="predicted"/>
<feature type="compositionally biased region" description="Polar residues" evidence="1">
    <location>
        <begin position="1"/>
        <end position="10"/>
    </location>
</feature>
<dbReference type="Proteomes" id="UP000231990">
    <property type="component" value="Unassembled WGS sequence"/>
</dbReference>
<dbReference type="EMBL" id="NPDY01000002">
    <property type="protein sequence ID" value="PJZ70879.1"/>
    <property type="molecule type" value="Genomic_DNA"/>
</dbReference>
<gene>
    <name evidence="2" type="ORF">CH360_05065</name>
    <name evidence="3" type="ORF">CH373_06335</name>
</gene>
<reference evidence="4 5" key="1">
    <citation type="submission" date="2017-07" db="EMBL/GenBank/DDBJ databases">
        <title>Leptospira spp. isolated from tropical soils.</title>
        <authorList>
            <person name="Thibeaux R."/>
            <person name="Iraola G."/>
            <person name="Ferres I."/>
            <person name="Bierque E."/>
            <person name="Girault D."/>
            <person name="Soupe-Gilbert M.-E."/>
            <person name="Picardeau M."/>
            <person name="Goarant C."/>
        </authorList>
    </citation>
    <scope>NUCLEOTIDE SEQUENCE [LARGE SCALE GENOMIC DNA]</scope>
    <source>
        <strain evidence="3 5">FH1-B-B1</strain>
        <strain evidence="2 4">FH1-B-C1</strain>
    </source>
</reference>
<evidence type="ECO:0008006" key="6">
    <source>
        <dbReference type="Google" id="ProtNLM"/>
    </source>
</evidence>
<evidence type="ECO:0000313" key="5">
    <source>
        <dbReference type="Proteomes" id="UP000231990"/>
    </source>
</evidence>
<dbReference type="Gene3D" id="1.25.10.10">
    <property type="entry name" value="Leucine-rich Repeat Variant"/>
    <property type="match status" value="1"/>
</dbReference>
<dbReference type="AlphaFoldDB" id="A0A2M9ZP48"/>
<dbReference type="InterPro" id="IPR011989">
    <property type="entry name" value="ARM-like"/>
</dbReference>
<dbReference type="RefSeq" id="WP_100712883.1">
    <property type="nucleotide sequence ID" value="NZ_NPDY01000002.1"/>
</dbReference>
<feature type="region of interest" description="Disordered" evidence="1">
    <location>
        <begin position="1"/>
        <end position="20"/>
    </location>
</feature>
<name>A0A2M9ZP48_9LEPT</name>
<evidence type="ECO:0000313" key="4">
    <source>
        <dbReference type="Proteomes" id="UP000231962"/>
    </source>
</evidence>
<protein>
    <recommendedName>
        <fullName evidence="6">HEAT repeat domain-containing protein</fullName>
    </recommendedName>
</protein>
<dbReference type="InterPro" id="IPR016024">
    <property type="entry name" value="ARM-type_fold"/>
</dbReference>
<feature type="compositionally biased region" description="Basic and acidic residues" evidence="1">
    <location>
        <begin position="11"/>
        <end position="20"/>
    </location>
</feature>
<sequence>MDILKQLSSQKGDRTEKSNRSVVDKCLKKHDLLNEISFGLSNDADTKLQADCAEVFAMVSEVNPDLVVPFAKNLLPLLSSKDTKARWETVHALAFISEKIPKIISSILPNLEKLIQTDKSTIVRDHAIDTVSNYSKTGKAASEESFKVLKVALKEWKDKHAKQVFKGFYHIMILQPSYKKEILALVSPYADSSKGVVRKEAEKILKKAENEFA</sequence>
<organism evidence="3 5">
    <name type="scientific">Leptospira perolatii</name>
    <dbReference type="NCBI Taxonomy" id="2023191"/>
    <lineage>
        <taxon>Bacteria</taxon>
        <taxon>Pseudomonadati</taxon>
        <taxon>Spirochaetota</taxon>
        <taxon>Spirochaetia</taxon>
        <taxon>Leptospirales</taxon>
        <taxon>Leptospiraceae</taxon>
        <taxon>Leptospira</taxon>
    </lineage>
</organism>